<keyword evidence="4" id="KW-0808">Transferase</keyword>
<keyword evidence="2" id="KW-0067">ATP-binding</keyword>
<dbReference type="PANTHER" id="PTHR10606:SF44">
    <property type="entry name" value="6-PHOSPHOFRUCTO 2-KINASE_FRUCTOSE 2,6-BISPHOSPHATASE LONG FORM"/>
    <property type="match status" value="1"/>
</dbReference>
<dbReference type="Pfam" id="PF00300">
    <property type="entry name" value="His_Phos_1"/>
    <property type="match status" value="1"/>
</dbReference>
<proteinExistence type="predicted"/>
<comment type="caution">
    <text evidence="4">The sequence shown here is derived from an EMBL/GenBank/DDBJ whole genome shotgun (WGS) entry which is preliminary data.</text>
</comment>
<evidence type="ECO:0000313" key="4">
    <source>
        <dbReference type="EMBL" id="KUG24512.1"/>
    </source>
</evidence>
<dbReference type="GO" id="GO:0005829">
    <property type="term" value="C:cytosol"/>
    <property type="evidence" value="ECO:0007669"/>
    <property type="project" value="TreeGrafter"/>
</dbReference>
<feature type="domain" description="6-phosphofructo-2-kinase" evidence="3">
    <location>
        <begin position="2"/>
        <end position="172"/>
    </location>
</feature>
<dbReference type="PRINTS" id="PR00991">
    <property type="entry name" value="6PFRUCTKNASE"/>
</dbReference>
<dbReference type="GO" id="GO:0006003">
    <property type="term" value="P:fructose 2,6-bisphosphate metabolic process"/>
    <property type="evidence" value="ECO:0007669"/>
    <property type="project" value="InterPro"/>
</dbReference>
<dbReference type="PIRSF" id="PIRSF000709">
    <property type="entry name" value="6PFK_2-Ptase"/>
    <property type="match status" value="1"/>
</dbReference>
<keyword evidence="1" id="KW-0547">Nucleotide-binding</keyword>
<organism evidence="4">
    <name type="scientific">hydrocarbon metagenome</name>
    <dbReference type="NCBI Taxonomy" id="938273"/>
    <lineage>
        <taxon>unclassified sequences</taxon>
        <taxon>metagenomes</taxon>
        <taxon>ecological metagenomes</taxon>
    </lineage>
</organism>
<keyword evidence="4" id="KW-0418">Kinase</keyword>
<evidence type="ECO:0000259" key="3">
    <source>
        <dbReference type="Pfam" id="PF01591"/>
    </source>
</evidence>
<dbReference type="Gene3D" id="3.40.50.1240">
    <property type="entry name" value="Phosphoglycerate mutase-like"/>
    <property type="match status" value="1"/>
</dbReference>
<dbReference type="Gene3D" id="3.40.50.300">
    <property type="entry name" value="P-loop containing nucleotide triphosphate hydrolases"/>
    <property type="match status" value="1"/>
</dbReference>
<reference evidence="4" key="1">
    <citation type="journal article" date="2015" name="Proc. Natl. Acad. Sci. U.S.A.">
        <title>Networks of energetic and metabolic interactions define dynamics in microbial communities.</title>
        <authorList>
            <person name="Embree M."/>
            <person name="Liu J.K."/>
            <person name="Al-Bassam M.M."/>
            <person name="Zengler K."/>
        </authorList>
    </citation>
    <scope>NUCLEOTIDE SEQUENCE</scope>
</reference>
<dbReference type="GO" id="GO:0003873">
    <property type="term" value="F:6-phosphofructo-2-kinase activity"/>
    <property type="evidence" value="ECO:0007669"/>
    <property type="project" value="UniProtKB-EC"/>
</dbReference>
<dbReference type="SUPFAM" id="SSF52540">
    <property type="entry name" value="P-loop containing nucleoside triphosphate hydrolases"/>
    <property type="match status" value="1"/>
</dbReference>
<gene>
    <name evidence="4" type="ORF">ASZ90_005622</name>
</gene>
<name>A0A0W8FUB2_9ZZZZ</name>
<dbReference type="GO" id="GO:0005524">
    <property type="term" value="F:ATP binding"/>
    <property type="evidence" value="ECO:0007669"/>
    <property type="project" value="UniProtKB-KW"/>
</dbReference>
<dbReference type="InterPro" id="IPR013079">
    <property type="entry name" value="6Phosfructo_kin"/>
</dbReference>
<dbReference type="SMART" id="SM00855">
    <property type="entry name" value="PGAM"/>
    <property type="match status" value="1"/>
</dbReference>
<dbReference type="EC" id="2.7.1.105" evidence="4"/>
<dbReference type="InterPro" id="IPR029033">
    <property type="entry name" value="His_PPase_superfam"/>
</dbReference>
<dbReference type="InterPro" id="IPR027417">
    <property type="entry name" value="P-loop_NTPase"/>
</dbReference>
<dbReference type="AlphaFoldDB" id="A0A0W8FUB2"/>
<evidence type="ECO:0000256" key="2">
    <source>
        <dbReference type="ARBA" id="ARBA00022840"/>
    </source>
</evidence>
<dbReference type="PANTHER" id="PTHR10606">
    <property type="entry name" value="6-PHOSPHOFRUCTO-2-KINASE/FRUCTOSE-2,6-BISPHOSPHATASE"/>
    <property type="match status" value="1"/>
</dbReference>
<dbReference type="SUPFAM" id="SSF53254">
    <property type="entry name" value="Phosphoglycerate mutase-like"/>
    <property type="match status" value="1"/>
</dbReference>
<dbReference type="GO" id="GO:0004331">
    <property type="term" value="F:fructose-2,6-bisphosphate 2-phosphatase activity"/>
    <property type="evidence" value="ECO:0007669"/>
    <property type="project" value="UniProtKB-EC"/>
</dbReference>
<dbReference type="EMBL" id="LNQE01000844">
    <property type="protein sequence ID" value="KUG24512.1"/>
    <property type="molecule type" value="Genomic_DNA"/>
</dbReference>
<dbReference type="InterPro" id="IPR013078">
    <property type="entry name" value="His_Pase_superF_clade-1"/>
</dbReference>
<dbReference type="Pfam" id="PF01591">
    <property type="entry name" value="6PF2K"/>
    <property type="match status" value="1"/>
</dbReference>
<dbReference type="EC" id="3.1.3.46" evidence="4"/>
<sequence>MSDEKLYIVLMGLPARGKSTLAVRLRDAFRRDGIPTRIFNNGELRRIYLPLQETACSEFYSPENSAAMALREKFAHINMGKAKAYLRNSGVIAILDANNARRKRRATIEKQLDDHPILFIECINNEEDILNLSIQEKIKLPEFSHLKDKATKEFLKRIDYYKMIYVPLKVERNYLRVDSLQNMIIEEKHSDVIPFYERLRDYLVTDEVRNLILIRHTETEYNIENRIGGDSKLTEKGKKQAAALGTFFIKKKISYIFTSAKIRTIDTAKAISAMQDNCKVISLKEFDEINAGICERMTYEEIERKLPQVFKKRGADKYHYVYPEGESYETMKSRITQGIKKSFFLNQQMENIMIVGHQAVNRMILSHFLYRRKDDVPYIYVPQDRFYHIASTHYKKLFELKRYN</sequence>
<accession>A0A0W8FUB2</accession>
<dbReference type="GO" id="GO:0006000">
    <property type="term" value="P:fructose metabolic process"/>
    <property type="evidence" value="ECO:0007669"/>
    <property type="project" value="InterPro"/>
</dbReference>
<keyword evidence="4" id="KW-0378">Hydrolase</keyword>
<dbReference type="InterPro" id="IPR003094">
    <property type="entry name" value="6Pfruct_kin"/>
</dbReference>
<protein>
    <submittedName>
        <fullName evidence="4">6-phosphofructo-2-kinase / fructose-2,6-bisphosphatase</fullName>
        <ecNumber evidence="4">2.7.1.105</ecNumber>
        <ecNumber evidence="4">3.1.3.46</ecNumber>
    </submittedName>
</protein>
<dbReference type="CDD" id="cd07067">
    <property type="entry name" value="HP_PGM_like"/>
    <property type="match status" value="1"/>
</dbReference>
<evidence type="ECO:0000256" key="1">
    <source>
        <dbReference type="ARBA" id="ARBA00022741"/>
    </source>
</evidence>